<proteinExistence type="inferred from homology"/>
<dbReference type="NCBIfam" id="NF002378">
    <property type="entry name" value="PRK01372.1"/>
    <property type="match status" value="1"/>
</dbReference>
<dbReference type="GO" id="GO:0008360">
    <property type="term" value="P:regulation of cell shape"/>
    <property type="evidence" value="ECO:0007669"/>
    <property type="project" value="UniProtKB-KW"/>
</dbReference>
<dbReference type="Gene3D" id="3.30.1490.20">
    <property type="entry name" value="ATP-grasp fold, A domain"/>
    <property type="match status" value="1"/>
</dbReference>
<dbReference type="InterPro" id="IPR000291">
    <property type="entry name" value="D-Ala_lig_Van_CS"/>
</dbReference>
<dbReference type="PROSITE" id="PS00844">
    <property type="entry name" value="DALA_DALA_LIGASE_2"/>
    <property type="match status" value="1"/>
</dbReference>
<dbReference type="PANTHER" id="PTHR23132">
    <property type="entry name" value="D-ALANINE--D-ALANINE LIGASE"/>
    <property type="match status" value="1"/>
</dbReference>
<dbReference type="Gene3D" id="3.30.470.20">
    <property type="entry name" value="ATP-grasp fold, B domain"/>
    <property type="match status" value="1"/>
</dbReference>
<evidence type="ECO:0000256" key="7">
    <source>
        <dbReference type="ARBA" id="ARBA00022960"/>
    </source>
</evidence>
<dbReference type="GO" id="GO:0005524">
    <property type="term" value="F:ATP binding"/>
    <property type="evidence" value="ECO:0007669"/>
    <property type="project" value="UniProtKB-KW"/>
</dbReference>
<dbReference type="InterPro" id="IPR011761">
    <property type="entry name" value="ATP-grasp"/>
</dbReference>
<feature type="domain" description="ATP-grasp" evidence="10">
    <location>
        <begin position="103"/>
        <end position="309"/>
    </location>
</feature>
<dbReference type="GO" id="GO:0008716">
    <property type="term" value="F:D-alanine-D-alanine ligase activity"/>
    <property type="evidence" value="ECO:0007669"/>
    <property type="project" value="InterPro"/>
</dbReference>
<dbReference type="HAMAP" id="MF_00047">
    <property type="entry name" value="Dala_Dala_lig"/>
    <property type="match status" value="1"/>
</dbReference>
<evidence type="ECO:0000256" key="5">
    <source>
        <dbReference type="ARBA" id="ARBA00022741"/>
    </source>
</evidence>
<dbReference type="GO" id="GO:0005737">
    <property type="term" value="C:cytoplasm"/>
    <property type="evidence" value="ECO:0007669"/>
    <property type="project" value="UniProtKB-SubCell"/>
</dbReference>
<keyword evidence="5" id="KW-0547">Nucleotide-binding</keyword>
<keyword evidence="3" id="KW-0963">Cytoplasm</keyword>
<sequence>MSDKKNIVVLMGGISSEREISLQSGKAVANALRETNNNIIEIIVKDERVDELDNYEIDVAFIALHGRFGEDGGIQKILESKGIPYTGSGVHASKLAMNKLKSKNIFKRNNIPTPDYLTVPAVQSITEIIKIIERLKLPVVTKAISNGSSVGISIIKEYDELQNGINYAGSFDKEVLIEKYIEGRELTVGILNSTPLPVIEIKPALKFYDYDSKYKDKRTQYIILKASDVSSEESLFHSVYTSTQELAIRAHDSLGCRGISRVDMILGKDGQIYVLEVNTIPGFTERSLLPKAANAVNIGFTELCNMVIATAFKPTYEDTHIVCP</sequence>
<dbReference type="GO" id="GO:0071555">
    <property type="term" value="P:cell wall organization"/>
    <property type="evidence" value="ECO:0007669"/>
    <property type="project" value="UniProtKB-KW"/>
</dbReference>
<dbReference type="InterPro" id="IPR011127">
    <property type="entry name" value="Dala_Dala_lig_N"/>
</dbReference>
<evidence type="ECO:0000256" key="6">
    <source>
        <dbReference type="ARBA" id="ARBA00022840"/>
    </source>
</evidence>
<comment type="similarity">
    <text evidence="2">Belongs to the D-alanine--D-alanine ligase family.</text>
</comment>
<dbReference type="InterPro" id="IPR011095">
    <property type="entry name" value="Dala_Dala_lig_C"/>
</dbReference>
<evidence type="ECO:0000313" key="11">
    <source>
        <dbReference type="EMBL" id="KKN29598.1"/>
    </source>
</evidence>
<dbReference type="AlphaFoldDB" id="A0A0F9SJV5"/>
<dbReference type="GO" id="GO:0046872">
    <property type="term" value="F:metal ion binding"/>
    <property type="evidence" value="ECO:0007669"/>
    <property type="project" value="InterPro"/>
</dbReference>
<keyword evidence="9" id="KW-0961">Cell wall biogenesis/degradation</keyword>
<organism evidence="11">
    <name type="scientific">marine sediment metagenome</name>
    <dbReference type="NCBI Taxonomy" id="412755"/>
    <lineage>
        <taxon>unclassified sequences</taxon>
        <taxon>metagenomes</taxon>
        <taxon>ecological metagenomes</taxon>
    </lineage>
</organism>
<dbReference type="EMBL" id="LAZR01002474">
    <property type="protein sequence ID" value="KKN29598.1"/>
    <property type="molecule type" value="Genomic_DNA"/>
</dbReference>
<evidence type="ECO:0000256" key="1">
    <source>
        <dbReference type="ARBA" id="ARBA00004496"/>
    </source>
</evidence>
<evidence type="ECO:0000259" key="10">
    <source>
        <dbReference type="PROSITE" id="PS50975"/>
    </source>
</evidence>
<accession>A0A0F9SJV5</accession>
<dbReference type="PANTHER" id="PTHR23132:SF23">
    <property type="entry name" value="D-ALANINE--D-ALANINE LIGASE B"/>
    <property type="match status" value="1"/>
</dbReference>
<name>A0A0F9SJV5_9ZZZZ</name>
<keyword evidence="6" id="KW-0067">ATP-binding</keyword>
<dbReference type="PIRSF" id="PIRSF039102">
    <property type="entry name" value="Ddl/VanB"/>
    <property type="match status" value="1"/>
</dbReference>
<dbReference type="InterPro" id="IPR016185">
    <property type="entry name" value="PreATP-grasp_dom_sf"/>
</dbReference>
<evidence type="ECO:0000256" key="8">
    <source>
        <dbReference type="ARBA" id="ARBA00022984"/>
    </source>
</evidence>
<dbReference type="GO" id="GO:0009252">
    <property type="term" value="P:peptidoglycan biosynthetic process"/>
    <property type="evidence" value="ECO:0007669"/>
    <property type="project" value="UniProtKB-KW"/>
</dbReference>
<protein>
    <recommendedName>
        <fullName evidence="10">ATP-grasp domain-containing protein</fullName>
    </recommendedName>
</protein>
<evidence type="ECO:0000256" key="3">
    <source>
        <dbReference type="ARBA" id="ARBA00022490"/>
    </source>
</evidence>
<dbReference type="PROSITE" id="PS50975">
    <property type="entry name" value="ATP_GRASP"/>
    <property type="match status" value="1"/>
</dbReference>
<dbReference type="InterPro" id="IPR005905">
    <property type="entry name" value="D_ala_D_ala"/>
</dbReference>
<evidence type="ECO:0000256" key="9">
    <source>
        <dbReference type="ARBA" id="ARBA00023316"/>
    </source>
</evidence>
<evidence type="ECO:0000256" key="4">
    <source>
        <dbReference type="ARBA" id="ARBA00022598"/>
    </source>
</evidence>
<gene>
    <name evidence="11" type="ORF">LCGC14_0842390</name>
</gene>
<reference evidence="11" key="1">
    <citation type="journal article" date="2015" name="Nature">
        <title>Complex archaea that bridge the gap between prokaryotes and eukaryotes.</title>
        <authorList>
            <person name="Spang A."/>
            <person name="Saw J.H."/>
            <person name="Jorgensen S.L."/>
            <person name="Zaremba-Niedzwiedzka K."/>
            <person name="Martijn J."/>
            <person name="Lind A.E."/>
            <person name="van Eijk R."/>
            <person name="Schleper C."/>
            <person name="Guy L."/>
            <person name="Ettema T.J."/>
        </authorList>
    </citation>
    <scope>NUCLEOTIDE SEQUENCE</scope>
</reference>
<dbReference type="Pfam" id="PF01820">
    <property type="entry name" value="Dala_Dala_lig_N"/>
    <property type="match status" value="1"/>
</dbReference>
<keyword evidence="8" id="KW-0573">Peptidoglycan synthesis</keyword>
<comment type="subcellular location">
    <subcellularLocation>
        <location evidence="1">Cytoplasm</location>
    </subcellularLocation>
</comment>
<dbReference type="InterPro" id="IPR013815">
    <property type="entry name" value="ATP_grasp_subdomain_1"/>
</dbReference>
<dbReference type="Pfam" id="PF07478">
    <property type="entry name" value="Dala_Dala_lig_C"/>
    <property type="match status" value="1"/>
</dbReference>
<comment type="caution">
    <text evidence="11">The sequence shown here is derived from an EMBL/GenBank/DDBJ whole genome shotgun (WGS) entry which is preliminary data.</text>
</comment>
<keyword evidence="7" id="KW-0133">Cell shape</keyword>
<dbReference type="Gene3D" id="3.40.50.20">
    <property type="match status" value="1"/>
</dbReference>
<keyword evidence="4" id="KW-0436">Ligase</keyword>
<evidence type="ECO:0000256" key="2">
    <source>
        <dbReference type="ARBA" id="ARBA00010871"/>
    </source>
</evidence>
<dbReference type="NCBIfam" id="TIGR01205">
    <property type="entry name" value="D_ala_D_alaTIGR"/>
    <property type="match status" value="1"/>
</dbReference>
<dbReference type="SUPFAM" id="SSF56059">
    <property type="entry name" value="Glutathione synthetase ATP-binding domain-like"/>
    <property type="match status" value="1"/>
</dbReference>
<dbReference type="SUPFAM" id="SSF52440">
    <property type="entry name" value="PreATP-grasp domain"/>
    <property type="match status" value="1"/>
</dbReference>